<dbReference type="Proteomes" id="UP000184452">
    <property type="component" value="Unassembled WGS sequence"/>
</dbReference>
<name>A0A1M6BLS2_9ACTN</name>
<keyword evidence="1" id="KW-0596">Phosphopantetheine</keyword>
<dbReference type="InterPro" id="IPR016035">
    <property type="entry name" value="Acyl_Trfase/lysoPLipase"/>
</dbReference>
<evidence type="ECO:0000256" key="1">
    <source>
        <dbReference type="ARBA" id="ARBA00022450"/>
    </source>
</evidence>
<keyword evidence="2" id="KW-0597">Phosphoprotein</keyword>
<gene>
    <name evidence="5" type="ORF">SAMN05421803_101403</name>
</gene>
<protein>
    <submittedName>
        <fullName evidence="5">Acyl transferase domain-containing protein</fullName>
    </submittedName>
</protein>
<dbReference type="InterPro" id="IPR014043">
    <property type="entry name" value="Acyl_transferase_dom"/>
</dbReference>
<evidence type="ECO:0000256" key="3">
    <source>
        <dbReference type="SAM" id="MobiDB-lite"/>
    </source>
</evidence>
<dbReference type="PANTHER" id="PTHR43775">
    <property type="entry name" value="FATTY ACID SYNTHASE"/>
    <property type="match status" value="1"/>
</dbReference>
<dbReference type="Gene3D" id="3.40.366.10">
    <property type="entry name" value="Malonyl-Coenzyme A Acyl Carrier Protein, domain 2"/>
    <property type="match status" value="1"/>
</dbReference>
<dbReference type="SUPFAM" id="SSF55048">
    <property type="entry name" value="Probable ACP-binding domain of malonyl-CoA ACP transacylase"/>
    <property type="match status" value="1"/>
</dbReference>
<dbReference type="STRING" id="758803.SAMN05421803_101403"/>
<dbReference type="EMBL" id="FQZK01000001">
    <property type="protein sequence ID" value="SHI49654.1"/>
    <property type="molecule type" value="Genomic_DNA"/>
</dbReference>
<dbReference type="GO" id="GO:0005737">
    <property type="term" value="C:cytoplasm"/>
    <property type="evidence" value="ECO:0007669"/>
    <property type="project" value="TreeGrafter"/>
</dbReference>
<dbReference type="GO" id="GO:0006633">
    <property type="term" value="P:fatty acid biosynthetic process"/>
    <property type="evidence" value="ECO:0007669"/>
    <property type="project" value="TreeGrafter"/>
</dbReference>
<dbReference type="SMART" id="SM00827">
    <property type="entry name" value="PKS_AT"/>
    <property type="match status" value="1"/>
</dbReference>
<evidence type="ECO:0000313" key="6">
    <source>
        <dbReference type="Proteomes" id="UP000184452"/>
    </source>
</evidence>
<dbReference type="InterPro" id="IPR050091">
    <property type="entry name" value="PKS_NRPS_Biosynth_Enz"/>
</dbReference>
<feature type="domain" description="Malonyl-CoA:ACP transacylase (MAT)" evidence="4">
    <location>
        <begin position="8"/>
        <end position="306"/>
    </location>
</feature>
<dbReference type="GO" id="GO:0071770">
    <property type="term" value="P:DIM/DIP cell wall layer assembly"/>
    <property type="evidence" value="ECO:0007669"/>
    <property type="project" value="TreeGrafter"/>
</dbReference>
<dbReference type="PANTHER" id="PTHR43775:SF37">
    <property type="entry name" value="SI:DKEY-61P9.11"/>
    <property type="match status" value="1"/>
</dbReference>
<reference evidence="5 6" key="1">
    <citation type="submission" date="2016-11" db="EMBL/GenBank/DDBJ databases">
        <authorList>
            <person name="Jaros S."/>
            <person name="Januszkiewicz K."/>
            <person name="Wedrychowicz H."/>
        </authorList>
    </citation>
    <scope>NUCLEOTIDE SEQUENCE [LARGE SCALE GENOMIC DNA]</scope>
    <source>
        <strain evidence="5 6">CGMCC 4.5723</strain>
    </source>
</reference>
<evidence type="ECO:0000259" key="4">
    <source>
        <dbReference type="SMART" id="SM00827"/>
    </source>
</evidence>
<dbReference type="InterPro" id="IPR016036">
    <property type="entry name" value="Malonyl_transacylase_ACP-bd"/>
</dbReference>
<dbReference type="InterPro" id="IPR001227">
    <property type="entry name" value="Ac_transferase_dom_sf"/>
</dbReference>
<dbReference type="AlphaFoldDB" id="A0A1M6BLS2"/>
<dbReference type="RefSeq" id="WP_245832703.1">
    <property type="nucleotide sequence ID" value="NZ_FQZK01000001.1"/>
</dbReference>
<feature type="region of interest" description="Disordered" evidence="3">
    <location>
        <begin position="323"/>
        <end position="345"/>
    </location>
</feature>
<dbReference type="GO" id="GO:0004312">
    <property type="term" value="F:fatty acid synthase activity"/>
    <property type="evidence" value="ECO:0007669"/>
    <property type="project" value="TreeGrafter"/>
</dbReference>
<dbReference type="SUPFAM" id="SSF52151">
    <property type="entry name" value="FabD/lysophospholipase-like"/>
    <property type="match status" value="1"/>
</dbReference>
<evidence type="ECO:0000256" key="2">
    <source>
        <dbReference type="ARBA" id="ARBA00022553"/>
    </source>
</evidence>
<proteinExistence type="predicted"/>
<sequence>MTRSVALMFPGQGAQHVAMAAGLYGRDAAFTATMDEVFARLGPRGRELRSDWLGRGGAADARFDDVTRAQPLLYAVGCALGRSLLELGVRPGALIGHSVGEMVAATLAGVLDLADGVELMLDRMDTLAASPAGSMLAVAASAAELEPYLRGEVVVGAVNAPRQTLLAGPAAELARVRADLAGAGITCREARSRQAFHSPVMAPFVAEAHRAWEGVPLRAPRIPVYSARLGAPLTAGHARDPRFWAAQPAEPVLFWPALDRLLADRDALLVEAGPGQGLSTLARRHPAVLAGRAAVLPLLPARRRGPGDDREAFDRAVLRLREEGHAPHAPDVVGAAPVHPGSQGR</sequence>
<organism evidence="5 6">
    <name type="scientific">Nocardiopsis flavescens</name>
    <dbReference type="NCBI Taxonomy" id="758803"/>
    <lineage>
        <taxon>Bacteria</taxon>
        <taxon>Bacillati</taxon>
        <taxon>Actinomycetota</taxon>
        <taxon>Actinomycetes</taxon>
        <taxon>Streptosporangiales</taxon>
        <taxon>Nocardiopsidaceae</taxon>
        <taxon>Nocardiopsis</taxon>
    </lineage>
</organism>
<dbReference type="Pfam" id="PF00698">
    <property type="entry name" value="Acyl_transf_1"/>
    <property type="match status" value="1"/>
</dbReference>
<dbReference type="GO" id="GO:0005886">
    <property type="term" value="C:plasma membrane"/>
    <property type="evidence" value="ECO:0007669"/>
    <property type="project" value="TreeGrafter"/>
</dbReference>
<evidence type="ECO:0000313" key="5">
    <source>
        <dbReference type="EMBL" id="SHI49654.1"/>
    </source>
</evidence>
<keyword evidence="5" id="KW-0808">Transferase</keyword>
<keyword evidence="6" id="KW-1185">Reference proteome</keyword>
<accession>A0A1M6BLS2</accession>